<comment type="caution">
    <text evidence="3">The sequence shown here is derived from an EMBL/GenBank/DDBJ whole genome shotgun (WGS) entry which is preliminary data.</text>
</comment>
<proteinExistence type="predicted"/>
<dbReference type="Gene3D" id="1.20.120.160">
    <property type="entry name" value="HPT domain"/>
    <property type="match status" value="1"/>
</dbReference>
<dbReference type="InterPro" id="IPR008207">
    <property type="entry name" value="Sig_transdc_His_kin_Hpt_dom"/>
</dbReference>
<evidence type="ECO:0000313" key="3">
    <source>
        <dbReference type="EMBL" id="MBB3975090.1"/>
    </source>
</evidence>
<keyword evidence="1" id="KW-0902">Two-component regulatory system</keyword>
<sequence length="104" mass="10895">MKPQPIDLEHLSRQTMGDRDVAREVLDLFVQQAGRCLTELGAGGEEGARKAVAHRLLGAARGVGADGVARAAQALEVRPADADALATLRIAVAEAEEFITGLGH</sequence>
<dbReference type="RefSeq" id="WP_183798071.1">
    <property type="nucleotide sequence ID" value="NZ_JACIEE010000001.1"/>
</dbReference>
<gene>
    <name evidence="3" type="ORF">GGQ64_000266</name>
</gene>
<dbReference type="Proteomes" id="UP000574761">
    <property type="component" value="Unassembled WGS sequence"/>
</dbReference>
<keyword evidence="4" id="KW-1185">Reference proteome</keyword>
<dbReference type="Pfam" id="PF01627">
    <property type="entry name" value="Hpt"/>
    <property type="match status" value="1"/>
</dbReference>
<evidence type="ECO:0000259" key="2">
    <source>
        <dbReference type="Pfam" id="PF01627"/>
    </source>
</evidence>
<organism evidence="3 4">
    <name type="scientific">Mycoplana azooxidifex</name>
    <dbReference type="NCBI Taxonomy" id="1636188"/>
    <lineage>
        <taxon>Bacteria</taxon>
        <taxon>Pseudomonadati</taxon>
        <taxon>Pseudomonadota</taxon>
        <taxon>Alphaproteobacteria</taxon>
        <taxon>Hyphomicrobiales</taxon>
        <taxon>Rhizobiaceae</taxon>
        <taxon>Mycoplana</taxon>
    </lineage>
</organism>
<protein>
    <submittedName>
        <fullName evidence="3">HPt (Histidine-containing phosphotransfer) domain-containing protein</fullName>
    </submittedName>
</protein>
<accession>A0A7W6D6F9</accession>
<dbReference type="GO" id="GO:0004672">
    <property type="term" value="F:protein kinase activity"/>
    <property type="evidence" value="ECO:0007669"/>
    <property type="project" value="UniProtKB-ARBA"/>
</dbReference>
<dbReference type="InterPro" id="IPR036641">
    <property type="entry name" value="HPT_dom_sf"/>
</dbReference>
<dbReference type="AlphaFoldDB" id="A0A7W6D6F9"/>
<dbReference type="GO" id="GO:0000160">
    <property type="term" value="P:phosphorelay signal transduction system"/>
    <property type="evidence" value="ECO:0007669"/>
    <property type="project" value="UniProtKB-KW"/>
</dbReference>
<name>A0A7W6D6F9_9HYPH</name>
<dbReference type="EMBL" id="JACIEE010000001">
    <property type="protein sequence ID" value="MBB3975090.1"/>
    <property type="molecule type" value="Genomic_DNA"/>
</dbReference>
<evidence type="ECO:0000256" key="1">
    <source>
        <dbReference type="ARBA" id="ARBA00023012"/>
    </source>
</evidence>
<dbReference type="SUPFAM" id="SSF47226">
    <property type="entry name" value="Histidine-containing phosphotransfer domain, HPT domain"/>
    <property type="match status" value="1"/>
</dbReference>
<evidence type="ECO:0000313" key="4">
    <source>
        <dbReference type="Proteomes" id="UP000574761"/>
    </source>
</evidence>
<reference evidence="3 4" key="1">
    <citation type="submission" date="2020-08" db="EMBL/GenBank/DDBJ databases">
        <title>Genomic Encyclopedia of Type Strains, Phase IV (KMG-IV): sequencing the most valuable type-strain genomes for metagenomic binning, comparative biology and taxonomic classification.</title>
        <authorList>
            <person name="Goeker M."/>
        </authorList>
    </citation>
    <scope>NUCLEOTIDE SEQUENCE [LARGE SCALE GENOMIC DNA]</scope>
    <source>
        <strain evidence="3 4">DSM 100211</strain>
    </source>
</reference>
<feature type="domain" description="HPt" evidence="2">
    <location>
        <begin position="24"/>
        <end position="96"/>
    </location>
</feature>